<dbReference type="InParanoid" id="A0A1X7VYI9"/>
<keyword evidence="1" id="KW-0472">Membrane</keyword>
<evidence type="ECO:0000313" key="2">
    <source>
        <dbReference type="EnsemblMetazoa" id="Aqu2.1.44564_001"/>
    </source>
</evidence>
<protein>
    <submittedName>
        <fullName evidence="2">Uncharacterized protein</fullName>
    </submittedName>
</protein>
<keyword evidence="1" id="KW-1133">Transmembrane helix</keyword>
<organism evidence="2">
    <name type="scientific">Amphimedon queenslandica</name>
    <name type="common">Sponge</name>
    <dbReference type="NCBI Taxonomy" id="400682"/>
    <lineage>
        <taxon>Eukaryota</taxon>
        <taxon>Metazoa</taxon>
        <taxon>Porifera</taxon>
        <taxon>Demospongiae</taxon>
        <taxon>Heteroscleromorpha</taxon>
        <taxon>Haplosclerida</taxon>
        <taxon>Niphatidae</taxon>
        <taxon>Amphimedon</taxon>
    </lineage>
</organism>
<keyword evidence="1" id="KW-0812">Transmembrane</keyword>
<dbReference type="AlphaFoldDB" id="A0A1X7VYI9"/>
<feature type="transmembrane region" description="Helical" evidence="1">
    <location>
        <begin position="52"/>
        <end position="73"/>
    </location>
</feature>
<dbReference type="EnsemblMetazoa" id="Aqu2.1.44564_001">
    <property type="protein sequence ID" value="Aqu2.1.44564_001"/>
    <property type="gene ID" value="Aqu2.1.44564"/>
</dbReference>
<evidence type="ECO:0000256" key="1">
    <source>
        <dbReference type="SAM" id="Phobius"/>
    </source>
</evidence>
<reference evidence="2" key="1">
    <citation type="submission" date="2017-05" db="UniProtKB">
        <authorList>
            <consortium name="EnsemblMetazoa"/>
        </authorList>
    </citation>
    <scope>IDENTIFICATION</scope>
</reference>
<name>A0A1X7VYI9_AMPQE</name>
<sequence length="74" mass="8861">MLLLWEYKSYILCMETANCWDIYFHNDFAFNSVVFATHKGVLIHMEQHYDSFMFFIQFQALCHCIVLMGTINLI</sequence>
<accession>A0A1X7VYI9</accession>
<proteinExistence type="predicted"/>